<keyword evidence="1" id="KW-0732">Signal</keyword>
<name>Q6IJC8_DROME</name>
<gene>
    <name evidence="2" type="ORF">HDC15191</name>
</gene>
<reference evidence="2" key="1">
    <citation type="journal article" date="2003" name="Genome Biol.">
        <title>An integrated gene annotation and transcriptional profiling approach towards the full gene content of the Drosophila genome.</title>
        <authorList>
            <person name="Hild M."/>
            <person name="Beckmann B."/>
            <person name="Haas S.A."/>
            <person name="Koch B."/>
            <person name="Solovyev V."/>
            <person name="Busold C."/>
            <person name="Fellenberg K."/>
            <person name="Boutros M."/>
            <person name="Vingron M."/>
            <person name="Sauer F."/>
            <person name="Hoheisel J.D."/>
            <person name="Paro R."/>
        </authorList>
    </citation>
    <scope>NUCLEOTIDE SEQUENCE</scope>
</reference>
<feature type="signal peptide" evidence="1">
    <location>
        <begin position="1"/>
        <end position="25"/>
    </location>
</feature>
<sequence>MANMVAAANVALMLLMPLLLQQAAGSAALLLLMCSICRWLPHSAAQAVSFVATGKMSTTGEQQTTG</sequence>
<evidence type="ECO:0000256" key="1">
    <source>
        <dbReference type="SAM" id="SignalP"/>
    </source>
</evidence>
<feature type="chain" id="PRO_5004274680" evidence="1">
    <location>
        <begin position="26"/>
        <end position="66"/>
    </location>
</feature>
<protein>
    <submittedName>
        <fullName evidence="2">HDC15191</fullName>
    </submittedName>
</protein>
<evidence type="ECO:0000313" key="2">
    <source>
        <dbReference type="EMBL" id="DAA04293.1"/>
    </source>
</evidence>
<organism evidence="2">
    <name type="scientific">Drosophila melanogaster</name>
    <name type="common">Fruit fly</name>
    <dbReference type="NCBI Taxonomy" id="7227"/>
    <lineage>
        <taxon>Eukaryota</taxon>
        <taxon>Metazoa</taxon>
        <taxon>Ecdysozoa</taxon>
        <taxon>Arthropoda</taxon>
        <taxon>Hexapoda</taxon>
        <taxon>Insecta</taxon>
        <taxon>Pterygota</taxon>
        <taxon>Neoptera</taxon>
        <taxon>Endopterygota</taxon>
        <taxon>Diptera</taxon>
        <taxon>Brachycera</taxon>
        <taxon>Muscomorpha</taxon>
        <taxon>Ephydroidea</taxon>
        <taxon>Drosophilidae</taxon>
        <taxon>Drosophila</taxon>
        <taxon>Sophophora</taxon>
    </lineage>
</organism>
<dbReference type="EMBL" id="BK002788">
    <property type="protein sequence ID" value="DAA04293.1"/>
    <property type="molecule type" value="Genomic_DNA"/>
</dbReference>
<proteinExistence type="predicted"/>
<accession>Q6IJC8</accession>
<dbReference type="AlphaFoldDB" id="Q6IJC8"/>